<feature type="region of interest" description="Disordered" evidence="2">
    <location>
        <begin position="443"/>
        <end position="499"/>
    </location>
</feature>
<feature type="compositionally biased region" description="Low complexity" evidence="2">
    <location>
        <begin position="576"/>
        <end position="593"/>
    </location>
</feature>
<name>A0A7W7G5N6_9ACTN</name>
<feature type="compositionally biased region" description="Low complexity" evidence="2">
    <location>
        <begin position="601"/>
        <end position="621"/>
    </location>
</feature>
<reference evidence="5 6" key="1">
    <citation type="submission" date="2020-08" db="EMBL/GenBank/DDBJ databases">
        <title>Sequencing the genomes of 1000 actinobacteria strains.</title>
        <authorList>
            <person name="Klenk H.-P."/>
        </authorList>
    </citation>
    <scope>NUCLEOTIDE SEQUENCE [LARGE SCALE GENOMIC DNA]</scope>
    <source>
        <strain evidence="5 6">DSM 45518</strain>
    </source>
</reference>
<dbReference type="RefSeq" id="WP_184955327.1">
    <property type="nucleotide sequence ID" value="NZ_BOMC01000017.1"/>
</dbReference>
<dbReference type="EMBL" id="JACHMF010000001">
    <property type="protein sequence ID" value="MBB4697177.1"/>
    <property type="molecule type" value="Genomic_DNA"/>
</dbReference>
<dbReference type="Pfam" id="PF15657">
    <property type="entry name" value="Tox-HNH-EHHH"/>
    <property type="match status" value="1"/>
</dbReference>
<feature type="compositionally biased region" description="Basic and acidic residues" evidence="2">
    <location>
        <begin position="554"/>
        <end position="575"/>
    </location>
</feature>
<feature type="chain" id="PRO_5031195165" description="HNH/Endo VII superfamily nuclease toxins domain-containing protein" evidence="3">
    <location>
        <begin position="32"/>
        <end position="1254"/>
    </location>
</feature>
<evidence type="ECO:0000259" key="4">
    <source>
        <dbReference type="Pfam" id="PF15657"/>
    </source>
</evidence>
<feature type="compositionally biased region" description="Low complexity" evidence="2">
    <location>
        <begin position="453"/>
        <end position="466"/>
    </location>
</feature>
<keyword evidence="6" id="KW-1185">Reference proteome</keyword>
<keyword evidence="1" id="KW-0175">Coiled coil</keyword>
<feature type="domain" description="HNH/Endo VII superfamily nuclease toxins" evidence="4">
    <location>
        <begin position="1185"/>
        <end position="1253"/>
    </location>
</feature>
<dbReference type="InterPro" id="IPR028048">
    <property type="entry name" value="Tox-HNH-EHHH"/>
</dbReference>
<feature type="region of interest" description="Disordered" evidence="2">
    <location>
        <begin position="1218"/>
        <end position="1254"/>
    </location>
</feature>
<evidence type="ECO:0000313" key="6">
    <source>
        <dbReference type="Proteomes" id="UP000542742"/>
    </source>
</evidence>
<feature type="coiled-coil region" evidence="1">
    <location>
        <begin position="645"/>
        <end position="701"/>
    </location>
</feature>
<evidence type="ECO:0000256" key="3">
    <source>
        <dbReference type="SAM" id="SignalP"/>
    </source>
</evidence>
<feature type="region of interest" description="Disordered" evidence="2">
    <location>
        <begin position="526"/>
        <end position="621"/>
    </location>
</feature>
<evidence type="ECO:0000256" key="2">
    <source>
        <dbReference type="SAM" id="MobiDB-lite"/>
    </source>
</evidence>
<comment type="caution">
    <text evidence="5">The sequence shown here is derived from an EMBL/GenBank/DDBJ whole genome shotgun (WGS) entry which is preliminary data.</text>
</comment>
<feature type="compositionally biased region" description="Acidic residues" evidence="2">
    <location>
        <begin position="986"/>
        <end position="997"/>
    </location>
</feature>
<gene>
    <name evidence="5" type="ORF">BKA14_007325</name>
</gene>
<dbReference type="Proteomes" id="UP000542742">
    <property type="component" value="Unassembled WGS sequence"/>
</dbReference>
<proteinExistence type="predicted"/>
<feature type="region of interest" description="Disordered" evidence="2">
    <location>
        <begin position="970"/>
        <end position="997"/>
    </location>
</feature>
<protein>
    <recommendedName>
        <fullName evidence="4">HNH/Endo VII superfamily nuclease toxins domain-containing protein</fullName>
    </recommendedName>
</protein>
<evidence type="ECO:0000313" key="5">
    <source>
        <dbReference type="EMBL" id="MBB4697177.1"/>
    </source>
</evidence>
<accession>A0A7W7G5N6</accession>
<evidence type="ECO:0000256" key="1">
    <source>
        <dbReference type="SAM" id="Coils"/>
    </source>
</evidence>
<feature type="signal peptide" evidence="3">
    <location>
        <begin position="1"/>
        <end position="31"/>
    </location>
</feature>
<feature type="compositionally biased region" description="Basic and acidic residues" evidence="2">
    <location>
        <begin position="970"/>
        <end position="985"/>
    </location>
</feature>
<sequence length="1254" mass="128630">MSIRTRVRAATFLSLTAAVVATYLHAPPAMAAPAASRVVALAEDPPRIEVPPLITETWNGTTGVSATDERWRKAVADVAEFTAEPEVRAAALAALATGDPAIILRFATVDKPALDKQVAARKKQEAADNLAAVRALAGTGGQYFNAEVQRVLAGTDSDRAAFLAYGADIARDRDAKVARSAAERAAALRERVRIVAATAPAESNVKRAAEAALAGDDAAVNAFLSTGYLAAARLDAAEREQYLKDLEARNKAAEELTELAQRSARANVARRQMLVAHGQGVRALQQAANAMAAAANAARHSARVLDGGGTAAQKAPELTTANNEAKRQLGYAEVAAREAGIAAQTATSAADDLMDTGLDYGAEWSLIAQGMSEAATAAVGAARTAQFAIDATIATNAAQGAQAQAEAHAQQAIKWRQHAEEHAKSAAKLAAAAAKQAAAAKTAAARTKKAREQAQAAEAKAWAAAEQARRHREIAEAQAAEAKRQRQIAESERANAAAARQRADAQAAIAANARANADTQAGIAANARRQAGSADSAADEANKRAWDQENNAMRARDDAMAAERAEQTAKAEAATRRAWAAQAAGSADAAEAQRQADEAGRQAGVAGTAARSARSSANTATGAAANARSAATQADQAAARAWAAAERAQAAAARADAAADAAEADSRAAHSARLQADARAAEATRQEVKAAEAARAAQQLASQASEEAVQSLWAAQRTRDEAQAATSEAVAAAAQADVAVSAANAARVSAAGIAEPANTAIAMVSPFSGDDIDADFVELVAAQAQVIGAEQAAAAKRRAEEAVVAANAAAEAARLANEQVKPAFNAAAAAAASAAQAAQSAAEAKQSAAQAAADGAAARAAAASAARADEQARADAVAARNAANEAASDAAIAGKAAAAAQSEADAANAAASRAESDASAARGAAASAERDAAAAEASAASAQKHADSAAIAADQALGYAVEAQKAFERAEAADRERERQERVEDIEGGGDLTPDEEKDLLASMTPEERARYQAAKAQADQGILDFIKANAGDLVLSLLGLDNIKGCFMDGNISACLWALADFIPWSKALSLTADLVKFAPKIARFVNALSGARKEVDELTDLAKARKKADEIPCTGLAAARSGLRAQASAKSAAAGEACPINATKTLASRSAAFRDAKRDLKIPMNKVPDKVERVPMTDKFGNPVLDANKQRIMTREYHFTRDDGSKVVIQDHSAGHQFGEGGVGDQGRHLNVRPGDNTRTGKVEGTAQHYEW</sequence>
<feature type="coiled-coil region" evidence="1">
    <location>
        <begin position="229"/>
        <end position="263"/>
    </location>
</feature>
<organism evidence="5 6">
    <name type="scientific">Paractinoplanes abujensis</name>
    <dbReference type="NCBI Taxonomy" id="882441"/>
    <lineage>
        <taxon>Bacteria</taxon>
        <taxon>Bacillati</taxon>
        <taxon>Actinomycetota</taxon>
        <taxon>Actinomycetes</taxon>
        <taxon>Micromonosporales</taxon>
        <taxon>Micromonosporaceae</taxon>
        <taxon>Paractinoplanes</taxon>
    </lineage>
</organism>
<dbReference type="AlphaFoldDB" id="A0A7W7G5N6"/>
<keyword evidence="3" id="KW-0732">Signal</keyword>
<feature type="compositionally biased region" description="Basic and acidic residues" evidence="2">
    <location>
        <begin position="481"/>
        <end position="493"/>
    </location>
</feature>